<dbReference type="AlphaFoldDB" id="A0A218XUX0"/>
<comment type="caution">
    <text evidence="1">The sequence shown here is derived from an EMBL/GenBank/DDBJ whole genome shotgun (WGS) entry which is preliminary data.</text>
</comment>
<gene>
    <name evidence="1" type="ORF">CDL15_Pgr020791</name>
</gene>
<dbReference type="Proteomes" id="UP000197138">
    <property type="component" value="Unassembled WGS sequence"/>
</dbReference>
<evidence type="ECO:0000313" key="1">
    <source>
        <dbReference type="EMBL" id="OWM88837.1"/>
    </source>
</evidence>
<proteinExistence type="predicted"/>
<evidence type="ECO:0000313" key="2">
    <source>
        <dbReference type="Proteomes" id="UP000197138"/>
    </source>
</evidence>
<reference evidence="2" key="1">
    <citation type="journal article" date="2017" name="Plant J.">
        <title>The pomegranate (Punica granatum L.) genome and the genomics of punicalagin biosynthesis.</title>
        <authorList>
            <person name="Qin G."/>
            <person name="Xu C."/>
            <person name="Ming R."/>
            <person name="Tang H."/>
            <person name="Guyot R."/>
            <person name="Kramer E.M."/>
            <person name="Hu Y."/>
            <person name="Yi X."/>
            <person name="Qi Y."/>
            <person name="Xu X."/>
            <person name="Gao Z."/>
            <person name="Pan H."/>
            <person name="Jian J."/>
            <person name="Tian Y."/>
            <person name="Yue Z."/>
            <person name="Xu Y."/>
        </authorList>
    </citation>
    <scope>NUCLEOTIDE SEQUENCE [LARGE SCALE GENOMIC DNA]</scope>
    <source>
        <strain evidence="2">cv. Dabenzi</strain>
    </source>
</reference>
<dbReference type="EMBL" id="MTKT01000785">
    <property type="protein sequence ID" value="OWM88837.1"/>
    <property type="molecule type" value="Genomic_DNA"/>
</dbReference>
<sequence>MRGEMVEVFALTGLNNLLARRAKTESPPVLVLFNLDGAIDPLPLCSKPGTRNVVVTQKDLLDHAVSTRWTNLSIVPNDGDGLE</sequence>
<accession>A0A218XUX0</accession>
<protein>
    <submittedName>
        <fullName evidence="1">Uncharacterized protein</fullName>
    </submittedName>
</protein>
<name>A0A218XUX0_PUNGR</name>
<organism evidence="1 2">
    <name type="scientific">Punica granatum</name>
    <name type="common">Pomegranate</name>
    <dbReference type="NCBI Taxonomy" id="22663"/>
    <lineage>
        <taxon>Eukaryota</taxon>
        <taxon>Viridiplantae</taxon>
        <taxon>Streptophyta</taxon>
        <taxon>Embryophyta</taxon>
        <taxon>Tracheophyta</taxon>
        <taxon>Spermatophyta</taxon>
        <taxon>Magnoliopsida</taxon>
        <taxon>eudicotyledons</taxon>
        <taxon>Gunneridae</taxon>
        <taxon>Pentapetalae</taxon>
        <taxon>rosids</taxon>
        <taxon>malvids</taxon>
        <taxon>Myrtales</taxon>
        <taxon>Lythraceae</taxon>
        <taxon>Punica</taxon>
    </lineage>
</organism>